<sequence length="468" mass="53229">MSTAFLNLPSELYDEIADICYNVGGHNLLRKCALVHPVFLPRVYSYFFNHISFYSSTALAKDVRESRIASFIDILHNRPFVAQLVKCFTLYLHMDNDWLVDEKDSNFPELIRVLKEFGAQPISLTIHKLPGSDFIYLPHPDKFNALVIQPLFAQSVKTLTIGNCDLIHPSTLSAFNCLEDVTFDKVGIWDILPSPGPPQKSLKLPRIRALKINAFLTNDDGSKPLVKFWRALPFDFSALQRLQLPLEAGSDAADMYPLLRTPRDVLRSSSLREVRLLIKPFLEGNETTLDDLDFSRTAGIDEIRLTINLRDRIVAKIDLEPFIQALHALISTKLNPSLKVLIIDFAFGTSFQCQDAISRPYWSLFEQEIGPLKSHHPPSPGRHRRVNLDARFNFAVGIASAHGLRHGSLPNDWISDAASTLEYLFPNWFIHMYEVEDNQPFRNCIRLSVHSTWPKPLVGDELSLLDLR</sequence>
<comment type="caution">
    <text evidence="1">The sequence shown here is derived from an EMBL/GenBank/DDBJ whole genome shotgun (WGS) entry which is preliminary data.</text>
</comment>
<evidence type="ECO:0000313" key="1">
    <source>
        <dbReference type="EMBL" id="PPR05531.1"/>
    </source>
</evidence>
<reference evidence="1 2" key="1">
    <citation type="journal article" date="2018" name="Evol. Lett.">
        <title>Horizontal gene cluster transfer increased hallucinogenic mushroom diversity.</title>
        <authorList>
            <person name="Reynolds H.T."/>
            <person name="Vijayakumar V."/>
            <person name="Gluck-Thaler E."/>
            <person name="Korotkin H.B."/>
            <person name="Matheny P.B."/>
            <person name="Slot J.C."/>
        </authorList>
    </citation>
    <scope>NUCLEOTIDE SEQUENCE [LARGE SCALE GENOMIC DNA]</scope>
    <source>
        <strain evidence="1 2">2629</strain>
    </source>
</reference>
<gene>
    <name evidence="1" type="ORF">CVT24_003274</name>
</gene>
<dbReference type="Proteomes" id="UP000284842">
    <property type="component" value="Unassembled WGS sequence"/>
</dbReference>
<keyword evidence="2" id="KW-1185">Reference proteome</keyword>
<dbReference type="AlphaFoldDB" id="A0A409YR95"/>
<dbReference type="OrthoDB" id="10555300at2759"/>
<proteinExistence type="predicted"/>
<protein>
    <submittedName>
        <fullName evidence="1">Uncharacterized protein</fullName>
    </submittedName>
</protein>
<dbReference type="InParanoid" id="A0A409YR95"/>
<name>A0A409YR95_9AGAR</name>
<accession>A0A409YR95</accession>
<dbReference type="EMBL" id="NHTK01000795">
    <property type="protein sequence ID" value="PPR05531.1"/>
    <property type="molecule type" value="Genomic_DNA"/>
</dbReference>
<evidence type="ECO:0000313" key="2">
    <source>
        <dbReference type="Proteomes" id="UP000284842"/>
    </source>
</evidence>
<organism evidence="1 2">
    <name type="scientific">Panaeolus cyanescens</name>
    <dbReference type="NCBI Taxonomy" id="181874"/>
    <lineage>
        <taxon>Eukaryota</taxon>
        <taxon>Fungi</taxon>
        <taxon>Dikarya</taxon>
        <taxon>Basidiomycota</taxon>
        <taxon>Agaricomycotina</taxon>
        <taxon>Agaricomycetes</taxon>
        <taxon>Agaricomycetidae</taxon>
        <taxon>Agaricales</taxon>
        <taxon>Agaricineae</taxon>
        <taxon>Galeropsidaceae</taxon>
        <taxon>Panaeolus</taxon>
    </lineage>
</organism>